<proteinExistence type="inferred from homology"/>
<dbReference type="SUPFAM" id="SSF51445">
    <property type="entry name" value="(Trans)glycosidases"/>
    <property type="match status" value="1"/>
</dbReference>
<dbReference type="InterPro" id="IPR017853">
    <property type="entry name" value="GH"/>
</dbReference>
<dbReference type="SUPFAM" id="SSF52279">
    <property type="entry name" value="Beta-D-glucan exohydrolase, C-terminal domain"/>
    <property type="match status" value="1"/>
</dbReference>
<keyword evidence="7" id="KW-1185">Reference proteome</keyword>
<dbReference type="InterPro" id="IPR044993">
    <property type="entry name" value="BXL"/>
</dbReference>
<dbReference type="AlphaFoldDB" id="A0A1T4STK1"/>
<dbReference type="Pfam" id="PF14310">
    <property type="entry name" value="Fn3-like"/>
    <property type="match status" value="1"/>
</dbReference>
<dbReference type="InterPro" id="IPR013783">
    <property type="entry name" value="Ig-like_fold"/>
</dbReference>
<dbReference type="Gene3D" id="3.40.50.1700">
    <property type="entry name" value="Glycoside hydrolase family 3 C-terminal domain"/>
    <property type="match status" value="1"/>
</dbReference>
<dbReference type="PANTHER" id="PTHR42721">
    <property type="entry name" value="SUGAR HYDROLASE-RELATED"/>
    <property type="match status" value="1"/>
</dbReference>
<evidence type="ECO:0000259" key="5">
    <source>
        <dbReference type="SMART" id="SM01217"/>
    </source>
</evidence>
<dbReference type="InterPro" id="IPR036962">
    <property type="entry name" value="Glyco_hydro_3_N_sf"/>
</dbReference>
<dbReference type="InterPro" id="IPR036881">
    <property type="entry name" value="Glyco_hydro_3_C_sf"/>
</dbReference>
<organism evidence="6 7">
    <name type="scientific">Chitinophaga eiseniae</name>
    <dbReference type="NCBI Taxonomy" id="634771"/>
    <lineage>
        <taxon>Bacteria</taxon>
        <taxon>Pseudomonadati</taxon>
        <taxon>Bacteroidota</taxon>
        <taxon>Chitinophagia</taxon>
        <taxon>Chitinophagales</taxon>
        <taxon>Chitinophagaceae</taxon>
        <taxon>Chitinophaga</taxon>
    </lineage>
</organism>
<dbReference type="EMBL" id="FUWZ01000003">
    <property type="protein sequence ID" value="SKA31507.1"/>
    <property type="molecule type" value="Genomic_DNA"/>
</dbReference>
<feature type="domain" description="Fibronectin type III-like" evidence="5">
    <location>
        <begin position="637"/>
        <end position="706"/>
    </location>
</feature>
<sequence length="718" mass="78828">MLKKRKLLAYAMALLPVGTLYAQEQPLFRKAGAPTDQRVNDLLHTLTLSEKISLLGYNSPAIERLHIPAYNWWNEALHGIARGGEATVFPQAVGLSASFNAPLAKEVAASISTEARAKYNLAVAAGRHVQYMGLNFWTPNINIFRDPRWGRGQETYGEDPYLTGVMAGAFVQGLQGDEQGALKTAACAKHFAVHSGPEADRHSFNAIVDEKDLRETYLYAFKKMVDGHVESIMCAYNRVNSQPCCTGNTLLQDILRKEWKFGGQVVTDCWALDDIWLRHKAIPTREEVAAAAIKAGVNLDCANILQDDVLKAIDKGWLKPAEVDSALSASLRTQMKLGLYDAPETSRYSGYGADSVNNAWHTALALQAARESMVLLKNNGVLPLRADKYASMLVTGSNSASLEALMGNYHGVSGNMVTFTAGLGKAAGPGMALQYDQGCDFTDTLHFGGIWASQNCDVTVAVIGLTPLLEGEEGDAFLSASGGDKNSLSLPRSQVVFMQKLRAAHKKPIIAVVTAGSAVDVSAIEPYADAIIFAWYPGEQGGNALADIIFGKYSPAGRLPVTFYRSLKDLPDYKDYSMKNRTYRYFAGKVAYPFGFGLSYTTFAYDWQQPPAAGYKANDTIRMTVHVRNTGSMDGDEVLQAYITYPNQERMPLKELKAFKRVHVKQGGTEAVTLEIPMTELQKWDLQQQRWKLYKGTYGVHIGSSSTEFKLTRNVVIK</sequence>
<name>A0A1T4STK1_9BACT</name>
<dbReference type="GO" id="GO:0009044">
    <property type="term" value="F:xylan 1,4-beta-xylosidase activity"/>
    <property type="evidence" value="ECO:0007669"/>
    <property type="project" value="InterPro"/>
</dbReference>
<dbReference type="Gene3D" id="3.20.20.300">
    <property type="entry name" value="Glycoside hydrolase, family 3, N-terminal domain"/>
    <property type="match status" value="1"/>
</dbReference>
<dbReference type="PANTHER" id="PTHR42721:SF3">
    <property type="entry name" value="BETA-D-XYLOSIDASE 5-RELATED"/>
    <property type="match status" value="1"/>
</dbReference>
<dbReference type="STRING" id="634771.SAMN04488128_103489"/>
<dbReference type="GO" id="GO:0031222">
    <property type="term" value="P:arabinan catabolic process"/>
    <property type="evidence" value="ECO:0007669"/>
    <property type="project" value="TreeGrafter"/>
</dbReference>
<dbReference type="GO" id="GO:0046556">
    <property type="term" value="F:alpha-L-arabinofuranosidase activity"/>
    <property type="evidence" value="ECO:0007669"/>
    <property type="project" value="TreeGrafter"/>
</dbReference>
<dbReference type="InterPro" id="IPR002772">
    <property type="entry name" value="Glyco_hydro_3_C"/>
</dbReference>
<evidence type="ECO:0000256" key="1">
    <source>
        <dbReference type="ARBA" id="ARBA00005336"/>
    </source>
</evidence>
<dbReference type="InterPro" id="IPR001764">
    <property type="entry name" value="Glyco_hydro_3_N"/>
</dbReference>
<evidence type="ECO:0000256" key="2">
    <source>
        <dbReference type="ARBA" id="ARBA00022729"/>
    </source>
</evidence>
<evidence type="ECO:0000313" key="7">
    <source>
        <dbReference type="Proteomes" id="UP000190367"/>
    </source>
</evidence>
<dbReference type="Pfam" id="PF00933">
    <property type="entry name" value="Glyco_hydro_3"/>
    <property type="match status" value="1"/>
</dbReference>
<gene>
    <name evidence="6" type="ORF">SAMN04488128_103489</name>
</gene>
<accession>A0A1T4STK1</accession>
<dbReference type="RefSeq" id="WP_235021606.1">
    <property type="nucleotide sequence ID" value="NZ_FUWZ01000003.1"/>
</dbReference>
<dbReference type="Gene3D" id="2.60.40.10">
    <property type="entry name" value="Immunoglobulins"/>
    <property type="match status" value="1"/>
</dbReference>
<protein>
    <submittedName>
        <fullName evidence="6">Beta-glucosidase</fullName>
    </submittedName>
</protein>
<comment type="similarity">
    <text evidence="1">Belongs to the glycosyl hydrolase 3 family.</text>
</comment>
<dbReference type="GO" id="GO:0045493">
    <property type="term" value="P:xylan catabolic process"/>
    <property type="evidence" value="ECO:0007669"/>
    <property type="project" value="InterPro"/>
</dbReference>
<evidence type="ECO:0000256" key="3">
    <source>
        <dbReference type="ARBA" id="ARBA00022801"/>
    </source>
</evidence>
<dbReference type="Pfam" id="PF01915">
    <property type="entry name" value="Glyco_hydro_3_C"/>
    <property type="match status" value="1"/>
</dbReference>
<dbReference type="SMART" id="SM01217">
    <property type="entry name" value="Fn3_like"/>
    <property type="match status" value="1"/>
</dbReference>
<feature type="chain" id="PRO_5012233638" evidence="4">
    <location>
        <begin position="23"/>
        <end position="718"/>
    </location>
</feature>
<keyword evidence="3" id="KW-0378">Hydrolase</keyword>
<dbReference type="InterPro" id="IPR026891">
    <property type="entry name" value="Fn3-like"/>
</dbReference>
<dbReference type="PRINTS" id="PR00133">
    <property type="entry name" value="GLHYDRLASE3"/>
</dbReference>
<reference evidence="7" key="1">
    <citation type="submission" date="2017-02" db="EMBL/GenBank/DDBJ databases">
        <authorList>
            <person name="Varghese N."/>
            <person name="Submissions S."/>
        </authorList>
    </citation>
    <scope>NUCLEOTIDE SEQUENCE [LARGE SCALE GENOMIC DNA]</scope>
    <source>
        <strain evidence="7">DSM 22224</strain>
    </source>
</reference>
<evidence type="ECO:0000256" key="4">
    <source>
        <dbReference type="SAM" id="SignalP"/>
    </source>
</evidence>
<evidence type="ECO:0000313" key="6">
    <source>
        <dbReference type="EMBL" id="SKA31507.1"/>
    </source>
</evidence>
<dbReference type="Proteomes" id="UP000190367">
    <property type="component" value="Unassembled WGS sequence"/>
</dbReference>
<keyword evidence="2 4" id="KW-0732">Signal</keyword>
<feature type="signal peptide" evidence="4">
    <location>
        <begin position="1"/>
        <end position="22"/>
    </location>
</feature>